<dbReference type="Proteomes" id="UP001152622">
    <property type="component" value="Chromosome 10"/>
</dbReference>
<proteinExistence type="predicted"/>
<name>A0A9Q1IPY2_SYNKA</name>
<organism evidence="2 3">
    <name type="scientific">Synaphobranchus kaupii</name>
    <name type="common">Kaup's arrowtooth eel</name>
    <dbReference type="NCBI Taxonomy" id="118154"/>
    <lineage>
        <taxon>Eukaryota</taxon>
        <taxon>Metazoa</taxon>
        <taxon>Chordata</taxon>
        <taxon>Craniata</taxon>
        <taxon>Vertebrata</taxon>
        <taxon>Euteleostomi</taxon>
        <taxon>Actinopterygii</taxon>
        <taxon>Neopterygii</taxon>
        <taxon>Teleostei</taxon>
        <taxon>Anguilliformes</taxon>
        <taxon>Synaphobranchidae</taxon>
        <taxon>Synaphobranchus</taxon>
    </lineage>
</organism>
<protein>
    <submittedName>
        <fullName evidence="2">Uncharacterized protein</fullName>
    </submittedName>
</protein>
<dbReference type="EMBL" id="JAINUF010000010">
    <property type="protein sequence ID" value="KAJ8348077.1"/>
    <property type="molecule type" value="Genomic_DNA"/>
</dbReference>
<sequence>MDTFLAEWHPDTGHRGGQTQRGGGLGGGRHGAVREREAFSVGFSGVVPIVTDRRFSQGVGHTRDTHLAEKDTFKDGNCEPQTPPTTMAADNVLKSTPGSKAVSIVFEETSATPSMGAAGERCSWALNAAEGP</sequence>
<feature type="compositionally biased region" description="Gly residues" evidence="1">
    <location>
        <begin position="15"/>
        <end position="30"/>
    </location>
</feature>
<evidence type="ECO:0000256" key="1">
    <source>
        <dbReference type="SAM" id="MobiDB-lite"/>
    </source>
</evidence>
<reference evidence="2" key="1">
    <citation type="journal article" date="2023" name="Science">
        <title>Genome structures resolve the early diversification of teleost fishes.</title>
        <authorList>
            <person name="Parey E."/>
            <person name="Louis A."/>
            <person name="Montfort J."/>
            <person name="Bouchez O."/>
            <person name="Roques C."/>
            <person name="Iampietro C."/>
            <person name="Lluch J."/>
            <person name="Castinel A."/>
            <person name="Donnadieu C."/>
            <person name="Desvignes T."/>
            <person name="Floi Bucao C."/>
            <person name="Jouanno E."/>
            <person name="Wen M."/>
            <person name="Mejri S."/>
            <person name="Dirks R."/>
            <person name="Jansen H."/>
            <person name="Henkel C."/>
            <person name="Chen W.J."/>
            <person name="Zahm M."/>
            <person name="Cabau C."/>
            <person name="Klopp C."/>
            <person name="Thompson A.W."/>
            <person name="Robinson-Rechavi M."/>
            <person name="Braasch I."/>
            <person name="Lecointre G."/>
            <person name="Bobe J."/>
            <person name="Postlethwait J.H."/>
            <person name="Berthelot C."/>
            <person name="Roest Crollius H."/>
            <person name="Guiguen Y."/>
        </authorList>
    </citation>
    <scope>NUCLEOTIDE SEQUENCE</scope>
    <source>
        <strain evidence="2">WJC10195</strain>
    </source>
</reference>
<comment type="caution">
    <text evidence="2">The sequence shown here is derived from an EMBL/GenBank/DDBJ whole genome shotgun (WGS) entry which is preliminary data.</text>
</comment>
<evidence type="ECO:0000313" key="2">
    <source>
        <dbReference type="EMBL" id="KAJ8348077.1"/>
    </source>
</evidence>
<gene>
    <name evidence="2" type="ORF">SKAU_G00266660</name>
</gene>
<keyword evidence="3" id="KW-1185">Reference proteome</keyword>
<dbReference type="AlphaFoldDB" id="A0A9Q1IPY2"/>
<accession>A0A9Q1IPY2</accession>
<evidence type="ECO:0000313" key="3">
    <source>
        <dbReference type="Proteomes" id="UP001152622"/>
    </source>
</evidence>
<feature type="region of interest" description="Disordered" evidence="1">
    <location>
        <begin position="72"/>
        <end position="92"/>
    </location>
</feature>
<feature type="region of interest" description="Disordered" evidence="1">
    <location>
        <begin position="1"/>
        <end position="31"/>
    </location>
</feature>